<comment type="similarity">
    <text evidence="1">Belongs to the WXG100 family.</text>
</comment>
<protein>
    <recommendedName>
        <fullName evidence="1">ESAT-6-like protein</fullName>
    </recommendedName>
</protein>
<evidence type="ECO:0000256" key="1">
    <source>
        <dbReference type="RuleBase" id="RU362001"/>
    </source>
</evidence>
<sequence>MSLFEVDSERVLATAATASESVTVLGGEVDQLLHHLRTLNECWRGSAAQNFTAVVDDWEAVQRRVHESLASIKEALQLAGRQYSEVEEANTRLFMR</sequence>
<gene>
    <name evidence="2" type="ORF">GCM10023167_05950</name>
</gene>
<dbReference type="NCBIfam" id="TIGR03930">
    <property type="entry name" value="WXG100_ESAT6"/>
    <property type="match status" value="1"/>
</dbReference>
<evidence type="ECO:0000313" key="3">
    <source>
        <dbReference type="Proteomes" id="UP001500642"/>
    </source>
</evidence>
<accession>A0ABP8J4B1</accession>
<keyword evidence="3" id="KW-1185">Reference proteome</keyword>
<dbReference type="RefSeq" id="WP_345029676.1">
    <property type="nucleotide sequence ID" value="NZ_BAABGL010000002.1"/>
</dbReference>
<proteinExistence type="inferred from homology"/>
<dbReference type="SUPFAM" id="SSF140453">
    <property type="entry name" value="EsxAB dimer-like"/>
    <property type="match status" value="1"/>
</dbReference>
<comment type="caution">
    <text evidence="2">The sequence shown here is derived from an EMBL/GenBank/DDBJ whole genome shotgun (WGS) entry which is preliminary data.</text>
</comment>
<evidence type="ECO:0000313" key="2">
    <source>
        <dbReference type="EMBL" id="GAA4384786.1"/>
    </source>
</evidence>
<dbReference type="EMBL" id="BAABGL010000002">
    <property type="protein sequence ID" value="GAA4384786.1"/>
    <property type="molecule type" value="Genomic_DNA"/>
</dbReference>
<organism evidence="2 3">
    <name type="scientific">Brevibacterium pityocampae</name>
    <dbReference type="NCBI Taxonomy" id="506594"/>
    <lineage>
        <taxon>Bacteria</taxon>
        <taxon>Bacillati</taxon>
        <taxon>Actinomycetota</taxon>
        <taxon>Actinomycetes</taxon>
        <taxon>Micrococcales</taxon>
        <taxon>Brevibacteriaceae</taxon>
        <taxon>Brevibacterium</taxon>
    </lineage>
</organism>
<reference evidence="3" key="1">
    <citation type="journal article" date="2019" name="Int. J. Syst. Evol. Microbiol.">
        <title>The Global Catalogue of Microorganisms (GCM) 10K type strain sequencing project: providing services to taxonomists for standard genome sequencing and annotation.</title>
        <authorList>
            <consortium name="The Broad Institute Genomics Platform"/>
            <consortium name="The Broad Institute Genome Sequencing Center for Infectious Disease"/>
            <person name="Wu L."/>
            <person name="Ma J."/>
        </authorList>
    </citation>
    <scope>NUCLEOTIDE SEQUENCE [LARGE SCALE GENOMIC DNA]</scope>
    <source>
        <strain evidence="3">JCM 17808</strain>
    </source>
</reference>
<dbReference type="InterPro" id="IPR036689">
    <property type="entry name" value="ESAT-6-like_sf"/>
</dbReference>
<dbReference type="Proteomes" id="UP001500642">
    <property type="component" value="Unassembled WGS sequence"/>
</dbReference>
<dbReference type="InterPro" id="IPR010310">
    <property type="entry name" value="T7SS_ESAT-6-like"/>
</dbReference>
<name>A0ABP8J4B1_9MICO</name>
<dbReference type="Pfam" id="PF06013">
    <property type="entry name" value="WXG100"/>
    <property type="match status" value="1"/>
</dbReference>
<dbReference type="Gene3D" id="1.10.287.1060">
    <property type="entry name" value="ESAT-6-like"/>
    <property type="match status" value="1"/>
</dbReference>